<dbReference type="OrthoDB" id="5982876at2759"/>
<accession>A0A388M2R2</accession>
<gene>
    <name evidence="2" type="ORF">CBR_g48479</name>
</gene>
<dbReference type="AlphaFoldDB" id="A0A388M2R2"/>
<evidence type="ECO:0000313" key="2">
    <source>
        <dbReference type="EMBL" id="GBG88867.1"/>
    </source>
</evidence>
<name>A0A388M2R2_CHABU</name>
<organism evidence="2 3">
    <name type="scientific">Chara braunii</name>
    <name type="common">Braun's stonewort</name>
    <dbReference type="NCBI Taxonomy" id="69332"/>
    <lineage>
        <taxon>Eukaryota</taxon>
        <taxon>Viridiplantae</taxon>
        <taxon>Streptophyta</taxon>
        <taxon>Charophyceae</taxon>
        <taxon>Charales</taxon>
        <taxon>Characeae</taxon>
        <taxon>Chara</taxon>
    </lineage>
</organism>
<evidence type="ECO:0000313" key="3">
    <source>
        <dbReference type="Proteomes" id="UP000265515"/>
    </source>
</evidence>
<feature type="region of interest" description="Disordered" evidence="1">
    <location>
        <begin position="196"/>
        <end position="216"/>
    </location>
</feature>
<feature type="compositionally biased region" description="Acidic residues" evidence="1">
    <location>
        <begin position="207"/>
        <end position="216"/>
    </location>
</feature>
<comment type="caution">
    <text evidence="2">The sequence shown here is derived from an EMBL/GenBank/DDBJ whole genome shotgun (WGS) entry which is preliminary data.</text>
</comment>
<proteinExistence type="predicted"/>
<keyword evidence="3" id="KW-1185">Reference proteome</keyword>
<evidence type="ECO:0000256" key="1">
    <source>
        <dbReference type="SAM" id="MobiDB-lite"/>
    </source>
</evidence>
<sequence length="216" mass="24014">MYMFGTLMNAQSLEVDPDGVTEFQAHEVGMWFLLASRLCKDEGGDAETLHRDIMMIAEYWAEDHSRCIGERQLLCEKGGRPGRLSLYTRDDSVYEIVVQLLGKHCSTKNTVYYTELRHASTVNTFQGTMIIYTKKFVHFEKSIEAQLAIAVIRWNSHACTPLDVPAGTSIHDDDVLGDNDIFIVGRESGDAGIVGREVDNASSSDVGGDDVELDSE</sequence>
<dbReference type="Proteomes" id="UP000265515">
    <property type="component" value="Unassembled WGS sequence"/>
</dbReference>
<dbReference type="EMBL" id="BFEA01000699">
    <property type="protein sequence ID" value="GBG88867.1"/>
    <property type="molecule type" value="Genomic_DNA"/>
</dbReference>
<protein>
    <submittedName>
        <fullName evidence="2">Uncharacterized protein</fullName>
    </submittedName>
</protein>
<reference evidence="2 3" key="1">
    <citation type="journal article" date="2018" name="Cell">
        <title>The Chara Genome: Secondary Complexity and Implications for Plant Terrestrialization.</title>
        <authorList>
            <person name="Nishiyama T."/>
            <person name="Sakayama H."/>
            <person name="Vries J.D."/>
            <person name="Buschmann H."/>
            <person name="Saint-Marcoux D."/>
            <person name="Ullrich K.K."/>
            <person name="Haas F.B."/>
            <person name="Vanderstraeten L."/>
            <person name="Becker D."/>
            <person name="Lang D."/>
            <person name="Vosolsobe S."/>
            <person name="Rombauts S."/>
            <person name="Wilhelmsson P.K.I."/>
            <person name="Janitza P."/>
            <person name="Kern R."/>
            <person name="Heyl A."/>
            <person name="Rumpler F."/>
            <person name="Villalobos L.I.A.C."/>
            <person name="Clay J.M."/>
            <person name="Skokan R."/>
            <person name="Toyoda A."/>
            <person name="Suzuki Y."/>
            <person name="Kagoshima H."/>
            <person name="Schijlen E."/>
            <person name="Tajeshwar N."/>
            <person name="Catarino B."/>
            <person name="Hetherington A.J."/>
            <person name="Saltykova A."/>
            <person name="Bonnot C."/>
            <person name="Breuninger H."/>
            <person name="Symeonidi A."/>
            <person name="Radhakrishnan G.V."/>
            <person name="Van Nieuwerburgh F."/>
            <person name="Deforce D."/>
            <person name="Chang C."/>
            <person name="Karol K.G."/>
            <person name="Hedrich R."/>
            <person name="Ulvskov P."/>
            <person name="Glockner G."/>
            <person name="Delwiche C.F."/>
            <person name="Petrasek J."/>
            <person name="Van de Peer Y."/>
            <person name="Friml J."/>
            <person name="Beilby M."/>
            <person name="Dolan L."/>
            <person name="Kohara Y."/>
            <person name="Sugano S."/>
            <person name="Fujiyama A."/>
            <person name="Delaux P.-M."/>
            <person name="Quint M."/>
            <person name="TheiBen G."/>
            <person name="Hagemann M."/>
            <person name="Harholt J."/>
            <person name="Dunand C."/>
            <person name="Zachgo S."/>
            <person name="Langdale J."/>
            <person name="Maumus F."/>
            <person name="Straeten D.V.D."/>
            <person name="Gould S.B."/>
            <person name="Rensing S.A."/>
        </authorList>
    </citation>
    <scope>NUCLEOTIDE SEQUENCE [LARGE SCALE GENOMIC DNA]</scope>
    <source>
        <strain evidence="2 3">S276</strain>
    </source>
</reference>
<dbReference type="Gramene" id="GBG88867">
    <property type="protein sequence ID" value="GBG88867"/>
    <property type="gene ID" value="CBR_g48479"/>
</dbReference>